<accession>A0A8J2EHQ9</accession>
<proteinExistence type="predicted"/>
<keyword evidence="2" id="KW-1185">Reference proteome</keyword>
<evidence type="ECO:0000313" key="1">
    <source>
        <dbReference type="EMBL" id="CAG5075952.1"/>
    </source>
</evidence>
<dbReference type="OrthoDB" id="6066929at2759"/>
<dbReference type="AlphaFoldDB" id="A0A8J2EHQ9"/>
<reference evidence="1" key="1">
    <citation type="submission" date="2021-04" db="EMBL/GenBank/DDBJ databases">
        <authorList>
            <person name="Chebbi M.A.C M."/>
        </authorList>
    </citation>
    <scope>NUCLEOTIDE SEQUENCE</scope>
</reference>
<dbReference type="Proteomes" id="UP000786811">
    <property type="component" value="Unassembled WGS sequence"/>
</dbReference>
<name>A0A8J2EHQ9_COTCN</name>
<evidence type="ECO:0000313" key="2">
    <source>
        <dbReference type="Proteomes" id="UP000786811"/>
    </source>
</evidence>
<dbReference type="EMBL" id="CAJNRD030001116">
    <property type="protein sequence ID" value="CAG5075952.1"/>
    <property type="molecule type" value="Genomic_DNA"/>
</dbReference>
<protein>
    <submittedName>
        <fullName evidence="1">Uncharacterized protein</fullName>
    </submittedName>
</protein>
<comment type="caution">
    <text evidence="1">The sequence shown here is derived from an EMBL/GenBank/DDBJ whole genome shotgun (WGS) entry which is preliminary data.</text>
</comment>
<gene>
    <name evidence="1" type="ORF">HICCMSTLAB_LOCUS1944</name>
</gene>
<organism evidence="1 2">
    <name type="scientific">Cotesia congregata</name>
    <name type="common">Parasitoid wasp</name>
    <name type="synonym">Apanteles congregatus</name>
    <dbReference type="NCBI Taxonomy" id="51543"/>
    <lineage>
        <taxon>Eukaryota</taxon>
        <taxon>Metazoa</taxon>
        <taxon>Ecdysozoa</taxon>
        <taxon>Arthropoda</taxon>
        <taxon>Hexapoda</taxon>
        <taxon>Insecta</taxon>
        <taxon>Pterygota</taxon>
        <taxon>Neoptera</taxon>
        <taxon>Endopterygota</taxon>
        <taxon>Hymenoptera</taxon>
        <taxon>Apocrita</taxon>
        <taxon>Ichneumonoidea</taxon>
        <taxon>Braconidae</taxon>
        <taxon>Microgastrinae</taxon>
        <taxon>Cotesia</taxon>
    </lineage>
</organism>
<sequence length="114" mass="13277">MELHPSGVHISKCVHYVKMQRANKERRNKVFNAWGGKRNSIPFKLDPKIRRPSRMPFNSWGGKRQVDYYQDNAEDLNKKGINVADPGVKKPFNSWGGKRSFGHYYHLYSSDKPV</sequence>